<dbReference type="InterPro" id="IPR046349">
    <property type="entry name" value="C1-like_sf"/>
</dbReference>
<dbReference type="Pfam" id="PF00788">
    <property type="entry name" value="RA"/>
    <property type="match status" value="1"/>
</dbReference>
<dbReference type="CDD" id="cd01778">
    <property type="entry name" value="RA_RASSF1_like"/>
    <property type="match status" value="1"/>
</dbReference>
<reference evidence="11 12" key="1">
    <citation type="submission" date="2022-05" db="EMBL/GenBank/DDBJ databases">
        <authorList>
            <consortium name="Genoscope - CEA"/>
            <person name="William W."/>
        </authorList>
    </citation>
    <scope>NUCLEOTIDE SEQUENCE [LARGE SCALE GENOMIC DNA]</scope>
</reference>
<dbReference type="SMART" id="SM00109">
    <property type="entry name" value="C1"/>
    <property type="match status" value="1"/>
</dbReference>
<dbReference type="Pfam" id="PF00130">
    <property type="entry name" value="C1_1"/>
    <property type="match status" value="1"/>
</dbReference>
<dbReference type="PROSITE" id="PS00479">
    <property type="entry name" value="ZF_DAG_PE_1"/>
    <property type="match status" value="1"/>
</dbReference>
<evidence type="ECO:0000256" key="6">
    <source>
        <dbReference type="SAM" id="MobiDB-lite"/>
    </source>
</evidence>
<evidence type="ECO:0000259" key="8">
    <source>
        <dbReference type="PROSITE" id="PS50081"/>
    </source>
</evidence>
<dbReference type="EMBL" id="CALNXI010000228">
    <property type="protein sequence ID" value="CAH3022658.1"/>
    <property type="molecule type" value="Genomic_DNA"/>
</dbReference>
<organism evidence="11 12">
    <name type="scientific">Porites evermanni</name>
    <dbReference type="NCBI Taxonomy" id="104178"/>
    <lineage>
        <taxon>Eukaryota</taxon>
        <taxon>Metazoa</taxon>
        <taxon>Cnidaria</taxon>
        <taxon>Anthozoa</taxon>
        <taxon>Hexacorallia</taxon>
        <taxon>Scleractinia</taxon>
        <taxon>Fungiina</taxon>
        <taxon>Poritidae</taxon>
        <taxon>Porites</taxon>
    </lineage>
</organism>
<dbReference type="PROSITE" id="PS50081">
    <property type="entry name" value="ZF_DAG_PE_2"/>
    <property type="match status" value="1"/>
</dbReference>
<dbReference type="InterPro" id="IPR000159">
    <property type="entry name" value="RA_dom"/>
</dbReference>
<evidence type="ECO:0000313" key="12">
    <source>
        <dbReference type="Proteomes" id="UP001159427"/>
    </source>
</evidence>
<dbReference type="InterPro" id="IPR020454">
    <property type="entry name" value="DAG/PE-bd"/>
</dbReference>
<evidence type="ECO:0000256" key="5">
    <source>
        <dbReference type="ARBA" id="ARBA00023212"/>
    </source>
</evidence>
<dbReference type="Gene3D" id="3.10.20.90">
    <property type="entry name" value="Phosphatidylinositol 3-kinase Catalytic Subunit, Chain A, domain 1"/>
    <property type="match status" value="1"/>
</dbReference>
<proteinExistence type="predicted"/>
<feature type="transmembrane region" description="Helical" evidence="7">
    <location>
        <begin position="21"/>
        <end position="38"/>
    </location>
</feature>
<dbReference type="PANTHER" id="PTHR22738:SF10">
    <property type="entry name" value="RAS ASSOCIATION DOMAIN-CONTAINING PROTEIN 1 HOMOLOG"/>
    <property type="match status" value="1"/>
</dbReference>
<dbReference type="Gene3D" id="1.20.5.110">
    <property type="match status" value="1"/>
</dbReference>
<dbReference type="InterPro" id="IPR011524">
    <property type="entry name" value="SARAH_dom"/>
</dbReference>
<feature type="region of interest" description="Disordered" evidence="6">
    <location>
        <begin position="441"/>
        <end position="486"/>
    </location>
</feature>
<dbReference type="InterPro" id="IPR002219">
    <property type="entry name" value="PKC_DAG/PE"/>
</dbReference>
<dbReference type="InterPro" id="IPR029071">
    <property type="entry name" value="Ubiquitin-like_domsf"/>
</dbReference>
<keyword evidence="5" id="KW-0206">Cytoskeleton</keyword>
<accession>A0ABN8M2I1</accession>
<evidence type="ECO:0000256" key="3">
    <source>
        <dbReference type="ARBA" id="ARBA00022723"/>
    </source>
</evidence>
<keyword evidence="12" id="KW-1185">Reference proteome</keyword>
<protein>
    <submittedName>
        <fullName evidence="11">Uncharacterized protein</fullName>
    </submittedName>
</protein>
<dbReference type="Proteomes" id="UP001159427">
    <property type="component" value="Unassembled WGS sequence"/>
</dbReference>
<dbReference type="PANTHER" id="PTHR22738">
    <property type="entry name" value="RASSF"/>
    <property type="match status" value="1"/>
</dbReference>
<dbReference type="SUPFAM" id="SSF57889">
    <property type="entry name" value="Cysteine-rich domain"/>
    <property type="match status" value="1"/>
</dbReference>
<feature type="compositionally biased region" description="Acidic residues" evidence="6">
    <location>
        <begin position="473"/>
        <end position="486"/>
    </location>
</feature>
<evidence type="ECO:0000313" key="11">
    <source>
        <dbReference type="EMBL" id="CAH3022658.1"/>
    </source>
</evidence>
<dbReference type="Pfam" id="PF16517">
    <property type="entry name" value="Nore1-SARAH"/>
    <property type="match status" value="1"/>
</dbReference>
<gene>
    <name evidence="11" type="ORF">PEVE_00016307</name>
</gene>
<keyword evidence="7" id="KW-1133">Transmembrane helix</keyword>
<dbReference type="PROSITE" id="PS50951">
    <property type="entry name" value="SARAH"/>
    <property type="match status" value="1"/>
</dbReference>
<evidence type="ECO:0000256" key="2">
    <source>
        <dbReference type="ARBA" id="ARBA00022701"/>
    </source>
</evidence>
<dbReference type="SMART" id="SM00314">
    <property type="entry name" value="RA"/>
    <property type="match status" value="1"/>
</dbReference>
<dbReference type="SUPFAM" id="SSF54236">
    <property type="entry name" value="Ubiquitin-like"/>
    <property type="match status" value="1"/>
</dbReference>
<keyword evidence="7" id="KW-0472">Membrane</keyword>
<comment type="subcellular location">
    <subcellularLocation>
        <location evidence="1">Cytoplasm</location>
        <location evidence="1">Cytoskeleton</location>
    </subcellularLocation>
</comment>
<name>A0ABN8M2I1_9CNID</name>
<dbReference type="InterPro" id="IPR033614">
    <property type="entry name" value="RASSF1-6"/>
</dbReference>
<dbReference type="CDD" id="cd21892">
    <property type="entry name" value="SARAH_RASSF5"/>
    <property type="match status" value="1"/>
</dbReference>
<feature type="domain" description="Ras-associating" evidence="9">
    <location>
        <begin position="306"/>
        <end position="393"/>
    </location>
</feature>
<feature type="domain" description="SARAH" evidence="10">
    <location>
        <begin position="395"/>
        <end position="442"/>
    </location>
</feature>
<evidence type="ECO:0000256" key="1">
    <source>
        <dbReference type="ARBA" id="ARBA00004245"/>
    </source>
</evidence>
<dbReference type="CDD" id="cd20885">
    <property type="entry name" value="C1_RASSF1"/>
    <property type="match status" value="1"/>
</dbReference>
<keyword evidence="5" id="KW-0963">Cytoplasm</keyword>
<evidence type="ECO:0000259" key="9">
    <source>
        <dbReference type="PROSITE" id="PS50200"/>
    </source>
</evidence>
<sequence length="486" mass="56027">MVNEERNARDKQPGKPLPNWLILRVLLIFERAIFWFLYSFTMMENDEVFVNNRHKPRSPNSPKGTKEFRTLMNSDHKDRTRATSVPHMSAVPAKHSPSSFNPVKDFIANFVNFKGPKKRASIKRSVTTENVTDEKAPVRHVGRGHSFLPCHLRNPTWCDCCGEFIWGLFKQCVRCKNCKYTCHKRCQELVDLDCTGGWQLGRMNSVDEMTMKTLHLIDQGEKRKEPFMLHSESPKGTLLRKKIEEFNCSTTGLIMTMRGIDAYQGFIRVHMNLIRPINIIAGARPLSIFETVGGQNEDDQKKTQRTSFFLPLGTVKALHVTSETTVHEVIVALLKKFKVADNPRKFALFECYQEEDNHMILRRMSDLEKPLVLRLLWGGADLRHTFSLQENETGDIIWDGFSIPELQNFMKILDKEEEEHITQVEEKYRVYKERLQKALALAQGKTPAEESIGEQRPPTDNYVEGEKPSEEKAEPEEDLANDESVC</sequence>
<keyword evidence="4" id="KW-0862">Zinc</keyword>
<comment type="caution">
    <text evidence="11">The sequence shown here is derived from an EMBL/GenBank/DDBJ whole genome shotgun (WGS) entry which is preliminary data.</text>
</comment>
<keyword evidence="3" id="KW-0479">Metal-binding</keyword>
<keyword evidence="2" id="KW-0493">Microtubule</keyword>
<dbReference type="PRINTS" id="PR00008">
    <property type="entry name" value="DAGPEDOMAIN"/>
</dbReference>
<keyword evidence="7" id="KW-0812">Transmembrane</keyword>
<dbReference type="Gene3D" id="3.30.60.20">
    <property type="match status" value="1"/>
</dbReference>
<evidence type="ECO:0000256" key="4">
    <source>
        <dbReference type="ARBA" id="ARBA00022833"/>
    </source>
</evidence>
<evidence type="ECO:0000256" key="7">
    <source>
        <dbReference type="SAM" id="Phobius"/>
    </source>
</evidence>
<evidence type="ECO:0000259" key="10">
    <source>
        <dbReference type="PROSITE" id="PS50951"/>
    </source>
</evidence>
<feature type="domain" description="Phorbol-ester/DAG-type" evidence="8">
    <location>
        <begin position="144"/>
        <end position="194"/>
    </location>
</feature>
<dbReference type="PROSITE" id="PS50200">
    <property type="entry name" value="RA"/>
    <property type="match status" value="1"/>
</dbReference>